<gene>
    <name evidence="9" type="ORF">DFR29_1335</name>
</gene>
<dbReference type="AlphaFoldDB" id="A0A4R6YGR6"/>
<dbReference type="Pfam" id="PF13424">
    <property type="entry name" value="TPR_12"/>
    <property type="match status" value="2"/>
</dbReference>
<organism evidence="9 10">
    <name type="scientific">Tahibacter aquaticus</name>
    <dbReference type="NCBI Taxonomy" id="520092"/>
    <lineage>
        <taxon>Bacteria</taxon>
        <taxon>Pseudomonadati</taxon>
        <taxon>Pseudomonadota</taxon>
        <taxon>Gammaproteobacteria</taxon>
        <taxon>Lysobacterales</taxon>
        <taxon>Rhodanobacteraceae</taxon>
        <taxon>Tahibacter</taxon>
    </lineage>
</organism>
<reference evidence="9 10" key="1">
    <citation type="submission" date="2019-03" db="EMBL/GenBank/DDBJ databases">
        <title>Genomic Encyclopedia of Type Strains, Phase IV (KMG-IV): sequencing the most valuable type-strain genomes for metagenomic binning, comparative biology and taxonomic classification.</title>
        <authorList>
            <person name="Goeker M."/>
        </authorList>
    </citation>
    <scope>NUCLEOTIDE SEQUENCE [LARGE SCALE GENOMIC DNA]</scope>
    <source>
        <strain evidence="9 10">DSM 21667</strain>
    </source>
</reference>
<feature type="domain" description="Protein kinase" evidence="8">
    <location>
        <begin position="80"/>
        <end position="347"/>
    </location>
</feature>
<dbReference type="InterPro" id="IPR011990">
    <property type="entry name" value="TPR-like_helical_dom_sf"/>
</dbReference>
<dbReference type="PROSITE" id="PS00107">
    <property type="entry name" value="PROTEIN_KINASE_ATP"/>
    <property type="match status" value="1"/>
</dbReference>
<feature type="region of interest" description="Disordered" evidence="6">
    <location>
        <begin position="238"/>
        <end position="257"/>
    </location>
</feature>
<dbReference type="Gene3D" id="1.25.40.10">
    <property type="entry name" value="Tetratricopeptide repeat domain"/>
    <property type="match status" value="3"/>
</dbReference>
<evidence type="ECO:0000313" key="10">
    <source>
        <dbReference type="Proteomes" id="UP000295293"/>
    </source>
</evidence>
<dbReference type="SUPFAM" id="SSF56112">
    <property type="entry name" value="Protein kinase-like (PK-like)"/>
    <property type="match status" value="1"/>
</dbReference>
<dbReference type="OrthoDB" id="9783151at2"/>
<keyword evidence="1" id="KW-0808">Transferase</keyword>
<dbReference type="PROSITE" id="PS50011">
    <property type="entry name" value="PROTEIN_KINASE_DOM"/>
    <property type="match status" value="1"/>
</dbReference>
<dbReference type="RefSeq" id="WP_133821964.1">
    <property type="nucleotide sequence ID" value="NZ_SNZH01000033.1"/>
</dbReference>
<dbReference type="SMART" id="SM00028">
    <property type="entry name" value="TPR"/>
    <property type="match status" value="7"/>
</dbReference>
<name>A0A4R6YGR6_9GAMM</name>
<dbReference type="Gene3D" id="3.30.200.20">
    <property type="entry name" value="Phosphorylase Kinase, domain 1"/>
    <property type="match status" value="1"/>
</dbReference>
<evidence type="ECO:0000313" key="9">
    <source>
        <dbReference type="EMBL" id="TDR35818.1"/>
    </source>
</evidence>
<feature type="transmembrane region" description="Helical" evidence="7">
    <location>
        <begin position="351"/>
        <end position="373"/>
    </location>
</feature>
<keyword evidence="4 5" id="KW-0067">ATP-binding</keyword>
<keyword evidence="2 5" id="KW-0547">Nucleotide-binding</keyword>
<dbReference type="SUPFAM" id="SSF48452">
    <property type="entry name" value="TPR-like"/>
    <property type="match status" value="3"/>
</dbReference>
<dbReference type="InterPro" id="IPR019734">
    <property type="entry name" value="TPR_rpt"/>
</dbReference>
<evidence type="ECO:0000256" key="2">
    <source>
        <dbReference type="ARBA" id="ARBA00022741"/>
    </source>
</evidence>
<dbReference type="Gene3D" id="1.10.510.10">
    <property type="entry name" value="Transferase(Phosphotransferase) domain 1"/>
    <property type="match status" value="1"/>
</dbReference>
<dbReference type="CDD" id="cd14014">
    <property type="entry name" value="STKc_PknB_like"/>
    <property type="match status" value="1"/>
</dbReference>
<keyword evidence="7" id="KW-0472">Membrane</keyword>
<dbReference type="InterPro" id="IPR011009">
    <property type="entry name" value="Kinase-like_dom_sf"/>
</dbReference>
<keyword evidence="3 9" id="KW-0418">Kinase</keyword>
<accession>A0A4R6YGR6</accession>
<dbReference type="PANTHER" id="PTHR43289">
    <property type="entry name" value="MITOGEN-ACTIVATED PROTEIN KINASE KINASE KINASE 20-RELATED"/>
    <property type="match status" value="1"/>
</dbReference>
<evidence type="ECO:0000256" key="5">
    <source>
        <dbReference type="PROSITE-ProRule" id="PRU10141"/>
    </source>
</evidence>
<evidence type="ECO:0000259" key="8">
    <source>
        <dbReference type="PROSITE" id="PS50011"/>
    </source>
</evidence>
<dbReference type="InterPro" id="IPR008271">
    <property type="entry name" value="Ser/Thr_kinase_AS"/>
</dbReference>
<dbReference type="GO" id="GO:0004674">
    <property type="term" value="F:protein serine/threonine kinase activity"/>
    <property type="evidence" value="ECO:0007669"/>
    <property type="project" value="TreeGrafter"/>
</dbReference>
<dbReference type="InterPro" id="IPR000719">
    <property type="entry name" value="Prot_kinase_dom"/>
</dbReference>
<dbReference type="SMART" id="SM00220">
    <property type="entry name" value="S_TKc"/>
    <property type="match status" value="1"/>
</dbReference>
<dbReference type="Proteomes" id="UP000295293">
    <property type="component" value="Unassembled WGS sequence"/>
</dbReference>
<sequence>MDVERYARVRALFEQVCDLPAPQRQARLAASGADEATLASVQALLEREQATTRHMDRPILGLLGAMAADECEPGDVLGAWTLLRRIGHGGMGSVYLAQRSDGHFEQTAAIKVLRGVPSPAALAYLARERQILARLAHPNIARLLDGGATPQGQPYLVMEYLDGMPIDAYCREVAPSVTAILRLLCTVCDAVGFAHQRLIVHCDLKPTNILVDASGRPMLLDFGIARLLGHEDGADTQTTKAFTPGYASPEQRDGGSVSTATDIYSLGRMLVELLNTPAAPAAGDAAIEPASLADQELRAIAVKATAADPARRYASADALAQDIGRYLQRQPVQAMAATGLYRARKFLRRRWPWVATFAVFAATIAAFTVRVVADRDRAEAAEQQALRERDRALQAQASSRQISEFLVSVFDGSHPDAGSGEIPTSKLVEQSLQRIDSELKGQPATQAELYATLAGVQRVLGNAEQSRAHFDKAIALQRTLDDPLVLAGMLSKRAMLSRASFGRDGAVADAREALALTERHAAPGSAAVAAAVGLLGRTLSDDHQHALAQPLLLRALALHEALDPSGAGSIDLLEALGLHFQSKGEYPQAAVYFQRIADIDLKLKGPNSREYYADLESLGTVYGLMRRFDDAEATLRRAMDGFRQLDGEDSAEMAWHLSQLGRVIDNSGRARDAIPVYRQALEIGARKMGVDSVSYAVLLNNLAVAQRRSGDFAAAERSYAQALPIMEKNWPASDATLNRVGTDFGNLLLAAGKLDAAHQRLSTALRNKLAASDEHAAPVLLSHIAMAEWESRSGQPGRALARLQKIAVQAELLDTLDRAAYARQLGLAQAGQGQAELALQALQKAEQLTRQLLGEHDPRSWLVMLDRAEVLAAQATTASRAAAAQLAAQILHEVDAALVADSPLRAQLARLAAADKR</sequence>
<proteinExistence type="predicted"/>
<evidence type="ECO:0000256" key="4">
    <source>
        <dbReference type="ARBA" id="ARBA00022840"/>
    </source>
</evidence>
<dbReference type="EMBL" id="SNZH01000033">
    <property type="protein sequence ID" value="TDR35818.1"/>
    <property type="molecule type" value="Genomic_DNA"/>
</dbReference>
<dbReference type="PROSITE" id="PS00108">
    <property type="entry name" value="PROTEIN_KINASE_ST"/>
    <property type="match status" value="1"/>
</dbReference>
<protein>
    <submittedName>
        <fullName evidence="9">Serine/threonine-protein kinase</fullName>
    </submittedName>
</protein>
<keyword evidence="10" id="KW-1185">Reference proteome</keyword>
<evidence type="ECO:0000256" key="1">
    <source>
        <dbReference type="ARBA" id="ARBA00022679"/>
    </source>
</evidence>
<keyword evidence="7" id="KW-0812">Transmembrane</keyword>
<evidence type="ECO:0000256" key="3">
    <source>
        <dbReference type="ARBA" id="ARBA00022777"/>
    </source>
</evidence>
<feature type="binding site" evidence="5">
    <location>
        <position position="111"/>
    </location>
    <ligand>
        <name>ATP</name>
        <dbReference type="ChEBI" id="CHEBI:30616"/>
    </ligand>
</feature>
<keyword evidence="7" id="KW-1133">Transmembrane helix</keyword>
<dbReference type="GO" id="GO:0005524">
    <property type="term" value="F:ATP binding"/>
    <property type="evidence" value="ECO:0007669"/>
    <property type="project" value="UniProtKB-UniRule"/>
</dbReference>
<comment type="caution">
    <text evidence="9">The sequence shown here is derived from an EMBL/GenBank/DDBJ whole genome shotgun (WGS) entry which is preliminary data.</text>
</comment>
<dbReference type="PANTHER" id="PTHR43289:SF34">
    <property type="entry name" value="SERINE_THREONINE-PROTEIN KINASE YBDM-RELATED"/>
    <property type="match status" value="1"/>
</dbReference>
<evidence type="ECO:0000256" key="7">
    <source>
        <dbReference type="SAM" id="Phobius"/>
    </source>
</evidence>
<evidence type="ECO:0000256" key="6">
    <source>
        <dbReference type="SAM" id="MobiDB-lite"/>
    </source>
</evidence>
<dbReference type="Pfam" id="PF00069">
    <property type="entry name" value="Pkinase"/>
    <property type="match status" value="1"/>
</dbReference>
<dbReference type="InterPro" id="IPR017441">
    <property type="entry name" value="Protein_kinase_ATP_BS"/>
</dbReference>